<accession>A0ABY4FHY7</accession>
<reference evidence="2 3" key="1">
    <citation type="submission" date="2022-04" db="EMBL/GenBank/DDBJ databases">
        <title>Leucobacter sp. isolated from rhizosphere of garlic.</title>
        <authorList>
            <person name="Won M."/>
            <person name="Lee C.-M."/>
            <person name="Woen H.-Y."/>
            <person name="Kwon S.-W."/>
        </authorList>
    </citation>
    <scope>NUCLEOTIDE SEQUENCE [LARGE SCALE GENOMIC DNA]</scope>
    <source>
        <strain evidence="2 3">H21R-40</strain>
    </source>
</reference>
<evidence type="ECO:0000256" key="1">
    <source>
        <dbReference type="ARBA" id="ARBA00022801"/>
    </source>
</evidence>
<dbReference type="Pfam" id="PF01546">
    <property type="entry name" value="Peptidase_M20"/>
    <property type="match status" value="1"/>
</dbReference>
<organism evidence="2 3">
    <name type="scientific">Leucobacter allii</name>
    <dbReference type="NCBI Taxonomy" id="2932247"/>
    <lineage>
        <taxon>Bacteria</taxon>
        <taxon>Bacillati</taxon>
        <taxon>Actinomycetota</taxon>
        <taxon>Actinomycetes</taxon>
        <taxon>Micrococcales</taxon>
        <taxon>Microbacteriaceae</taxon>
        <taxon>Leucobacter</taxon>
    </lineage>
</organism>
<dbReference type="InterPro" id="IPR002933">
    <property type="entry name" value="Peptidase_M20"/>
</dbReference>
<dbReference type="Proteomes" id="UP000831786">
    <property type="component" value="Chromosome"/>
</dbReference>
<dbReference type="PANTHER" id="PTHR32494:SF5">
    <property type="entry name" value="ALLANTOATE AMIDOHYDROLASE"/>
    <property type="match status" value="1"/>
</dbReference>
<proteinExistence type="predicted"/>
<dbReference type="RefSeq" id="WP_244726309.1">
    <property type="nucleotide sequence ID" value="NZ_CP095045.1"/>
</dbReference>
<protein>
    <submittedName>
        <fullName evidence="2">M20/M25/M40 family metallo-hydrolase</fullName>
    </submittedName>
</protein>
<name>A0ABY4FHY7_9MICO</name>
<dbReference type="PANTHER" id="PTHR32494">
    <property type="entry name" value="ALLANTOATE DEIMINASE-RELATED"/>
    <property type="match status" value="1"/>
</dbReference>
<dbReference type="EMBL" id="CP095045">
    <property type="protein sequence ID" value="UOQ56113.1"/>
    <property type="molecule type" value="Genomic_DNA"/>
</dbReference>
<keyword evidence="3" id="KW-1185">Reference proteome</keyword>
<evidence type="ECO:0000313" key="3">
    <source>
        <dbReference type="Proteomes" id="UP000831786"/>
    </source>
</evidence>
<gene>
    <name evidence="2" type="ORF">MUN78_10400</name>
</gene>
<evidence type="ECO:0000313" key="2">
    <source>
        <dbReference type="EMBL" id="UOQ56113.1"/>
    </source>
</evidence>
<dbReference type="InterPro" id="IPR010158">
    <property type="entry name" value="Amidase_Cbmase"/>
</dbReference>
<sequence length="82" mass="8672">MDQHLSGLALAASLELGHETVQLYSGATHDGVAIAELAPSAMIFIPSRDGRSHCPEEWSDFADVATGIEVLLETVLRVDAAP</sequence>
<keyword evidence="1" id="KW-0378">Hydrolase</keyword>
<dbReference type="Gene3D" id="3.40.630.10">
    <property type="entry name" value="Zn peptidases"/>
    <property type="match status" value="1"/>
</dbReference>
<dbReference type="SUPFAM" id="SSF53187">
    <property type="entry name" value="Zn-dependent exopeptidases"/>
    <property type="match status" value="1"/>
</dbReference>